<dbReference type="AlphaFoldDB" id="A0A1M5UNR0"/>
<dbReference type="InterPro" id="IPR037208">
    <property type="entry name" value="Spo0E-like_sf"/>
</dbReference>
<accession>A0A1M5UNR0</accession>
<dbReference type="GO" id="GO:0046983">
    <property type="term" value="F:protein dimerization activity"/>
    <property type="evidence" value="ECO:0007669"/>
    <property type="project" value="InterPro"/>
</dbReference>
<dbReference type="Pfam" id="PF09388">
    <property type="entry name" value="SpoOE-like"/>
    <property type="match status" value="1"/>
</dbReference>
<organism evidence="1 2">
    <name type="scientific">Clostridium grantii DSM 8605</name>
    <dbReference type="NCBI Taxonomy" id="1121316"/>
    <lineage>
        <taxon>Bacteria</taxon>
        <taxon>Bacillati</taxon>
        <taxon>Bacillota</taxon>
        <taxon>Clostridia</taxon>
        <taxon>Eubacteriales</taxon>
        <taxon>Clostridiaceae</taxon>
        <taxon>Clostridium</taxon>
    </lineage>
</organism>
<name>A0A1M5UNR0_9CLOT</name>
<dbReference type="RefSeq" id="WP_073338136.1">
    <property type="nucleotide sequence ID" value="NZ_FQXM01000008.1"/>
</dbReference>
<dbReference type="EMBL" id="FQXM01000008">
    <property type="protein sequence ID" value="SHH64488.1"/>
    <property type="molecule type" value="Genomic_DNA"/>
</dbReference>
<dbReference type="InterPro" id="IPR018540">
    <property type="entry name" value="Spo0E-like"/>
</dbReference>
<reference evidence="1 2" key="1">
    <citation type="submission" date="2016-11" db="EMBL/GenBank/DDBJ databases">
        <authorList>
            <person name="Jaros S."/>
            <person name="Januszkiewicz K."/>
            <person name="Wedrychowicz H."/>
        </authorList>
    </citation>
    <scope>NUCLEOTIDE SEQUENCE [LARGE SCALE GENOMIC DNA]</scope>
    <source>
        <strain evidence="1 2">DSM 8605</strain>
    </source>
</reference>
<sequence>MISNNSCRTKELSSIEEEIERVRLVLNAQVGISYKRCLDPEVIELSQHLDKLLNDYMKLNVN</sequence>
<dbReference type="Gene3D" id="4.10.280.10">
    <property type="entry name" value="Helix-loop-helix DNA-binding domain"/>
    <property type="match status" value="1"/>
</dbReference>
<dbReference type="SUPFAM" id="SSF140500">
    <property type="entry name" value="BAS1536-like"/>
    <property type="match status" value="1"/>
</dbReference>
<proteinExistence type="predicted"/>
<dbReference type="GO" id="GO:0043937">
    <property type="term" value="P:regulation of sporulation"/>
    <property type="evidence" value="ECO:0007669"/>
    <property type="project" value="InterPro"/>
</dbReference>
<evidence type="ECO:0000313" key="1">
    <source>
        <dbReference type="EMBL" id="SHH64488.1"/>
    </source>
</evidence>
<dbReference type="STRING" id="1121316.SAMN02745207_01843"/>
<protein>
    <submittedName>
        <fullName evidence="1">Spo0E like sporulation regulatory protein</fullName>
    </submittedName>
</protein>
<gene>
    <name evidence="1" type="ORF">SAMN02745207_01843</name>
</gene>
<keyword evidence="2" id="KW-1185">Reference proteome</keyword>
<evidence type="ECO:0000313" key="2">
    <source>
        <dbReference type="Proteomes" id="UP000184447"/>
    </source>
</evidence>
<dbReference type="OrthoDB" id="1924366at2"/>
<dbReference type="InterPro" id="IPR036638">
    <property type="entry name" value="HLH_DNA-bd_sf"/>
</dbReference>
<dbReference type="Proteomes" id="UP000184447">
    <property type="component" value="Unassembled WGS sequence"/>
</dbReference>